<keyword evidence="2" id="KW-0812">Transmembrane</keyword>
<evidence type="ECO:0000256" key="2">
    <source>
        <dbReference type="SAM" id="Phobius"/>
    </source>
</evidence>
<evidence type="ECO:0000313" key="3">
    <source>
        <dbReference type="EMBL" id="KAK5622026.1"/>
    </source>
</evidence>
<dbReference type="EMBL" id="JAHHUM010000231">
    <property type="protein sequence ID" value="KAK5622026.1"/>
    <property type="molecule type" value="Genomic_DNA"/>
</dbReference>
<name>A0AAV9SL28_9TELE</name>
<comment type="caution">
    <text evidence="3">The sequence shown here is derived from an EMBL/GenBank/DDBJ whole genome shotgun (WGS) entry which is preliminary data.</text>
</comment>
<keyword evidence="2" id="KW-0472">Membrane</keyword>
<gene>
    <name evidence="3" type="ORF">CRENBAI_012057</name>
</gene>
<keyword evidence="4" id="KW-1185">Reference proteome</keyword>
<organism evidence="3 4">
    <name type="scientific">Crenichthys baileyi</name>
    <name type="common">White River springfish</name>
    <dbReference type="NCBI Taxonomy" id="28760"/>
    <lineage>
        <taxon>Eukaryota</taxon>
        <taxon>Metazoa</taxon>
        <taxon>Chordata</taxon>
        <taxon>Craniata</taxon>
        <taxon>Vertebrata</taxon>
        <taxon>Euteleostomi</taxon>
        <taxon>Actinopterygii</taxon>
        <taxon>Neopterygii</taxon>
        <taxon>Teleostei</taxon>
        <taxon>Neoteleostei</taxon>
        <taxon>Acanthomorphata</taxon>
        <taxon>Ovalentaria</taxon>
        <taxon>Atherinomorphae</taxon>
        <taxon>Cyprinodontiformes</taxon>
        <taxon>Goodeidae</taxon>
        <taxon>Crenichthys</taxon>
    </lineage>
</organism>
<feature type="region of interest" description="Disordered" evidence="1">
    <location>
        <begin position="1"/>
        <end position="21"/>
    </location>
</feature>
<reference evidence="3 4" key="1">
    <citation type="submission" date="2021-06" db="EMBL/GenBank/DDBJ databases">
        <authorList>
            <person name="Palmer J.M."/>
        </authorList>
    </citation>
    <scope>NUCLEOTIDE SEQUENCE [LARGE SCALE GENOMIC DNA]</scope>
    <source>
        <strain evidence="3 4">MEX-2019</strain>
        <tissue evidence="3">Muscle</tissue>
    </source>
</reference>
<sequence>MNRAEERLSGATKLRKASTTGKTAPVGIVETGSLLGTLWDTVCFCRPQKEKAYDRVFQFGLLASKATLVRRVSLLPVPLGTCVEQFFILLLLIFFLEILSIMLFFIYQDE</sequence>
<protein>
    <submittedName>
        <fullName evidence="3">Uncharacterized protein</fullName>
    </submittedName>
</protein>
<dbReference type="Proteomes" id="UP001311232">
    <property type="component" value="Unassembled WGS sequence"/>
</dbReference>
<proteinExistence type="predicted"/>
<feature type="transmembrane region" description="Helical" evidence="2">
    <location>
        <begin position="86"/>
        <end position="107"/>
    </location>
</feature>
<accession>A0AAV9SL28</accession>
<feature type="non-terminal residue" evidence="3">
    <location>
        <position position="110"/>
    </location>
</feature>
<keyword evidence="2" id="KW-1133">Transmembrane helix</keyword>
<dbReference type="AlphaFoldDB" id="A0AAV9SL28"/>
<evidence type="ECO:0000313" key="4">
    <source>
        <dbReference type="Proteomes" id="UP001311232"/>
    </source>
</evidence>
<evidence type="ECO:0000256" key="1">
    <source>
        <dbReference type="SAM" id="MobiDB-lite"/>
    </source>
</evidence>